<evidence type="ECO:0000256" key="12">
    <source>
        <dbReference type="PIRSR" id="PIRSR602402-1"/>
    </source>
</evidence>
<dbReference type="InterPro" id="IPR001128">
    <property type="entry name" value="Cyt_P450"/>
</dbReference>
<keyword evidence="6 12" id="KW-0479">Metal-binding</keyword>
<dbReference type="PRINTS" id="PR00385">
    <property type="entry name" value="P450"/>
</dbReference>
<dbReference type="EMBL" id="QGKW02001988">
    <property type="protein sequence ID" value="KAF2554314.1"/>
    <property type="molecule type" value="Genomic_DNA"/>
</dbReference>
<evidence type="ECO:0000313" key="14">
    <source>
        <dbReference type="EMBL" id="KAF2554314.1"/>
    </source>
</evidence>
<dbReference type="InterPro" id="IPR036396">
    <property type="entry name" value="Cyt_P450_sf"/>
</dbReference>
<keyword evidence="4 12" id="KW-0349">Heme</keyword>
<dbReference type="Gene3D" id="1.10.630.10">
    <property type="entry name" value="Cytochrome P450"/>
    <property type="match status" value="1"/>
</dbReference>
<sequence>MELLSTINLLALVLLPFVAPKIWEACWIFLLRPWMITSRFKKQGISGPKYRLVYGNLKEIKKMKKEAKDCVLDPNSNVIFPRETFLYWNGTKPTLFISDPELGKQILASKLGFAVIAKTRPEVLMLFGKGLAFLEGDDWVRHRRILNPAFSMDRLKVMTKGMVDCTLRMLEEWRIHNCGAEVMMRMEINKDYHRLISDIIATTAFGSSYEEGIELFGSQSELEEYFVASLTSLDKKVKNSIKKMIDARLKSNFMNYGDDLLGIMLKAATSEESETAMRMDEIIEECKAIYISGQVNSMILLTWTTLLLSLHQDWQEKLREEVFNECGNKIPDSDTFSRLKLMNMVLMESLRLYGPVIKMVREATQDIKIGHLDIPKGTSIIVPFLKMHTDKAIWGEDANQFNPLRFENGVSQAANHPNALLPFSVGPRTCIAQNFAMMETKTVLTMILQRFRISLSREYKHAPVDNFNLYPQYGLPVMLQPLDTSAQRYGR</sequence>
<evidence type="ECO:0000313" key="15">
    <source>
        <dbReference type="Proteomes" id="UP000712281"/>
    </source>
</evidence>
<evidence type="ECO:0000256" key="3">
    <source>
        <dbReference type="ARBA" id="ARBA00010617"/>
    </source>
</evidence>
<dbReference type="AlphaFoldDB" id="A0A8S9HBN5"/>
<accession>A0A8S9HBN5</accession>
<protein>
    <recommendedName>
        <fullName evidence="16">Cytochrome P450</fullName>
    </recommendedName>
</protein>
<keyword evidence="11" id="KW-0472">Membrane</keyword>
<comment type="similarity">
    <text evidence="3 13">Belongs to the cytochrome P450 family.</text>
</comment>
<dbReference type="PANTHER" id="PTHR24282:SF188">
    <property type="entry name" value="CYTOCHROME P450"/>
    <property type="match status" value="1"/>
</dbReference>
<evidence type="ECO:0000256" key="11">
    <source>
        <dbReference type="ARBA" id="ARBA00023136"/>
    </source>
</evidence>
<evidence type="ECO:0000256" key="7">
    <source>
        <dbReference type="ARBA" id="ARBA00022989"/>
    </source>
</evidence>
<dbReference type="SUPFAM" id="SSF48264">
    <property type="entry name" value="Cytochrome P450"/>
    <property type="match status" value="1"/>
</dbReference>
<feature type="binding site" description="axial binding residue" evidence="12">
    <location>
        <position position="430"/>
    </location>
    <ligand>
        <name>heme</name>
        <dbReference type="ChEBI" id="CHEBI:30413"/>
    </ligand>
    <ligandPart>
        <name>Fe</name>
        <dbReference type="ChEBI" id="CHEBI:18248"/>
    </ligandPart>
</feature>
<keyword evidence="7" id="KW-1133">Transmembrane helix</keyword>
<dbReference type="GO" id="GO:0004497">
    <property type="term" value="F:monooxygenase activity"/>
    <property type="evidence" value="ECO:0007669"/>
    <property type="project" value="UniProtKB-KW"/>
</dbReference>
<keyword evidence="5" id="KW-0812">Transmembrane</keyword>
<evidence type="ECO:0000256" key="2">
    <source>
        <dbReference type="ARBA" id="ARBA00004167"/>
    </source>
</evidence>
<proteinExistence type="inferred from homology"/>
<evidence type="ECO:0000256" key="10">
    <source>
        <dbReference type="ARBA" id="ARBA00023033"/>
    </source>
</evidence>
<keyword evidence="9 12" id="KW-0408">Iron</keyword>
<keyword evidence="8 13" id="KW-0560">Oxidoreductase</keyword>
<dbReference type="GO" id="GO:0020037">
    <property type="term" value="F:heme binding"/>
    <property type="evidence" value="ECO:0007669"/>
    <property type="project" value="InterPro"/>
</dbReference>
<name>A0A8S9HBN5_BRACR</name>
<dbReference type="PRINTS" id="PR00464">
    <property type="entry name" value="EP450II"/>
</dbReference>
<reference evidence="14" key="1">
    <citation type="submission" date="2019-12" db="EMBL/GenBank/DDBJ databases">
        <title>Genome sequencing and annotation of Brassica cretica.</title>
        <authorList>
            <person name="Studholme D.J."/>
            <person name="Sarris P.F."/>
        </authorList>
    </citation>
    <scope>NUCLEOTIDE SEQUENCE</scope>
    <source>
        <strain evidence="14">PFS-001/15</strain>
        <tissue evidence="14">Leaf</tissue>
    </source>
</reference>
<evidence type="ECO:0000256" key="9">
    <source>
        <dbReference type="ARBA" id="ARBA00023004"/>
    </source>
</evidence>
<evidence type="ECO:0000256" key="6">
    <source>
        <dbReference type="ARBA" id="ARBA00022723"/>
    </source>
</evidence>
<evidence type="ECO:0000256" key="8">
    <source>
        <dbReference type="ARBA" id="ARBA00023002"/>
    </source>
</evidence>
<comment type="caution">
    <text evidence="14">The sequence shown here is derived from an EMBL/GenBank/DDBJ whole genome shotgun (WGS) entry which is preliminary data.</text>
</comment>
<dbReference type="InterPro" id="IPR002402">
    <property type="entry name" value="Cyt_P450_E_grp-II"/>
</dbReference>
<dbReference type="PROSITE" id="PS00086">
    <property type="entry name" value="CYTOCHROME_P450"/>
    <property type="match status" value="1"/>
</dbReference>
<gene>
    <name evidence="14" type="ORF">F2Q68_00036361</name>
</gene>
<comment type="subcellular location">
    <subcellularLocation>
        <location evidence="2">Membrane</location>
        <topology evidence="2">Single-pass membrane protein</topology>
    </subcellularLocation>
</comment>
<dbReference type="InterPro" id="IPR050665">
    <property type="entry name" value="Cytochrome_P450_Monooxygen"/>
</dbReference>
<dbReference type="GO" id="GO:0005506">
    <property type="term" value="F:iron ion binding"/>
    <property type="evidence" value="ECO:0007669"/>
    <property type="project" value="InterPro"/>
</dbReference>
<keyword evidence="10 13" id="KW-0503">Monooxygenase</keyword>
<evidence type="ECO:0000256" key="13">
    <source>
        <dbReference type="RuleBase" id="RU000461"/>
    </source>
</evidence>
<comment type="cofactor">
    <cofactor evidence="1 12">
        <name>heme</name>
        <dbReference type="ChEBI" id="CHEBI:30413"/>
    </cofactor>
</comment>
<dbReference type="Proteomes" id="UP000712281">
    <property type="component" value="Unassembled WGS sequence"/>
</dbReference>
<organism evidence="14 15">
    <name type="scientific">Brassica cretica</name>
    <name type="common">Mustard</name>
    <dbReference type="NCBI Taxonomy" id="69181"/>
    <lineage>
        <taxon>Eukaryota</taxon>
        <taxon>Viridiplantae</taxon>
        <taxon>Streptophyta</taxon>
        <taxon>Embryophyta</taxon>
        <taxon>Tracheophyta</taxon>
        <taxon>Spermatophyta</taxon>
        <taxon>Magnoliopsida</taxon>
        <taxon>eudicotyledons</taxon>
        <taxon>Gunneridae</taxon>
        <taxon>Pentapetalae</taxon>
        <taxon>rosids</taxon>
        <taxon>malvids</taxon>
        <taxon>Brassicales</taxon>
        <taxon>Brassicaceae</taxon>
        <taxon>Brassiceae</taxon>
        <taxon>Brassica</taxon>
    </lineage>
</organism>
<dbReference type="GO" id="GO:0016020">
    <property type="term" value="C:membrane"/>
    <property type="evidence" value="ECO:0007669"/>
    <property type="project" value="UniProtKB-SubCell"/>
</dbReference>
<dbReference type="InterPro" id="IPR017972">
    <property type="entry name" value="Cyt_P450_CS"/>
</dbReference>
<evidence type="ECO:0008006" key="16">
    <source>
        <dbReference type="Google" id="ProtNLM"/>
    </source>
</evidence>
<dbReference type="Pfam" id="PF00067">
    <property type="entry name" value="p450"/>
    <property type="match status" value="1"/>
</dbReference>
<evidence type="ECO:0000256" key="1">
    <source>
        <dbReference type="ARBA" id="ARBA00001971"/>
    </source>
</evidence>
<evidence type="ECO:0000256" key="5">
    <source>
        <dbReference type="ARBA" id="ARBA00022692"/>
    </source>
</evidence>
<dbReference type="GO" id="GO:0016705">
    <property type="term" value="F:oxidoreductase activity, acting on paired donors, with incorporation or reduction of molecular oxygen"/>
    <property type="evidence" value="ECO:0007669"/>
    <property type="project" value="InterPro"/>
</dbReference>
<evidence type="ECO:0000256" key="4">
    <source>
        <dbReference type="ARBA" id="ARBA00022617"/>
    </source>
</evidence>
<dbReference type="PANTHER" id="PTHR24282">
    <property type="entry name" value="CYTOCHROME P450 FAMILY MEMBER"/>
    <property type="match status" value="1"/>
</dbReference>